<dbReference type="RefSeq" id="XP_006818717.1">
    <property type="nucleotide sequence ID" value="XM_006818654.1"/>
</dbReference>
<reference evidence="5" key="1">
    <citation type="submission" date="2025-08" db="UniProtKB">
        <authorList>
            <consortium name="RefSeq"/>
        </authorList>
    </citation>
    <scope>IDENTIFICATION</scope>
    <source>
        <tissue evidence="5">Testes</tissue>
    </source>
</reference>
<keyword evidence="2" id="KW-0808">Transferase</keyword>
<name>A0ABM0MFC6_SACKO</name>
<evidence type="ECO:0000256" key="3">
    <source>
        <dbReference type="ARBA" id="ARBA00022691"/>
    </source>
</evidence>
<keyword evidence="4" id="KW-1185">Reference proteome</keyword>
<sequence length="267" mass="30842">MTEEQTISVCCERTSNPVQKVQSRTVEKWNERWEEGKTSFHLPHVHKLLAEHSKTLINGRKGIKILFPLCGKTMDMKWLADQGHTVIGVEISNIAIQQFFVENNIEYTINHVDGLVKGEVYQQRLTYNKGRSLYNVLNETVTIPTKHEHFQNIKFDQKRIYDIIGQVDAIWDRAAFSAIMPSEREKYRDVIISTMNAYTRYCLIGVDFDPSVKPGPPYHAPEVAVEQTFGAHLTIEKIGEMADLREKWVKMGHKYFTDILFLLSLKA</sequence>
<dbReference type="SUPFAM" id="SSF53335">
    <property type="entry name" value="S-adenosyl-L-methionine-dependent methyltransferases"/>
    <property type="match status" value="1"/>
</dbReference>
<evidence type="ECO:0000256" key="2">
    <source>
        <dbReference type="ARBA" id="ARBA00022679"/>
    </source>
</evidence>
<dbReference type="InterPro" id="IPR029063">
    <property type="entry name" value="SAM-dependent_MTases_sf"/>
</dbReference>
<dbReference type="Proteomes" id="UP000694865">
    <property type="component" value="Unplaced"/>
</dbReference>
<proteinExistence type="predicted"/>
<keyword evidence="3" id="KW-0949">S-adenosyl-L-methionine</keyword>
<evidence type="ECO:0000313" key="4">
    <source>
        <dbReference type="Proteomes" id="UP000694865"/>
    </source>
</evidence>
<dbReference type="PROSITE" id="PS51585">
    <property type="entry name" value="SAM_MT_TPMT"/>
    <property type="match status" value="1"/>
</dbReference>
<dbReference type="InterPro" id="IPR008854">
    <property type="entry name" value="TPMT"/>
</dbReference>
<evidence type="ECO:0000313" key="5">
    <source>
        <dbReference type="RefSeq" id="XP_006818717.1"/>
    </source>
</evidence>
<evidence type="ECO:0000256" key="1">
    <source>
        <dbReference type="ARBA" id="ARBA00022603"/>
    </source>
</evidence>
<organism evidence="4 5">
    <name type="scientific">Saccoglossus kowalevskii</name>
    <name type="common">Acorn worm</name>
    <dbReference type="NCBI Taxonomy" id="10224"/>
    <lineage>
        <taxon>Eukaryota</taxon>
        <taxon>Metazoa</taxon>
        <taxon>Hemichordata</taxon>
        <taxon>Enteropneusta</taxon>
        <taxon>Harrimaniidae</taxon>
        <taxon>Saccoglossus</taxon>
    </lineage>
</organism>
<dbReference type="PANTHER" id="PTHR10259:SF11">
    <property type="entry name" value="THIOPURINE S-METHYLTRANSFERASE"/>
    <property type="match status" value="1"/>
</dbReference>
<dbReference type="GeneID" id="102808967"/>
<gene>
    <name evidence="5" type="primary">LOC102808967</name>
</gene>
<accession>A0ABM0MFC6</accession>
<dbReference type="PANTHER" id="PTHR10259">
    <property type="entry name" value="THIOPURINE S-METHYLTRANSFERASE"/>
    <property type="match status" value="1"/>
</dbReference>
<dbReference type="Gene3D" id="3.40.50.150">
    <property type="entry name" value="Vaccinia Virus protein VP39"/>
    <property type="match status" value="1"/>
</dbReference>
<dbReference type="Pfam" id="PF05724">
    <property type="entry name" value="TPMT"/>
    <property type="match status" value="2"/>
</dbReference>
<protein>
    <submittedName>
        <fullName evidence="5">Thiopurine S-methyltransferase-like</fullName>
    </submittedName>
</protein>
<keyword evidence="1" id="KW-0489">Methyltransferase</keyword>